<name>A0A9P8BMU3_9FUNG</name>
<feature type="compositionally biased region" description="Polar residues" evidence="1">
    <location>
        <begin position="1"/>
        <end position="10"/>
    </location>
</feature>
<proteinExistence type="predicted"/>
<gene>
    <name evidence="2" type="ORF">KI688_007134</name>
</gene>
<accession>A0A9P8BMU3</accession>
<dbReference type="OrthoDB" id="2448284at2759"/>
<reference evidence="2" key="1">
    <citation type="submission" date="2021-06" db="EMBL/GenBank/DDBJ databases">
        <title>Genome Sequence of Mortierella hyaline Strain SCG-10, a Cold-Adapted, Nitrate-Reducing Fungus Isolated from Soil in Minnesota, USA.</title>
        <authorList>
            <person name="Aldossari N."/>
        </authorList>
    </citation>
    <scope>NUCLEOTIDE SEQUENCE</scope>
    <source>
        <strain evidence="2">SCG-10</strain>
    </source>
</reference>
<keyword evidence="3" id="KW-1185">Reference proteome</keyword>
<organism evidence="2 3">
    <name type="scientific">Linnemannia hyalina</name>
    <dbReference type="NCBI Taxonomy" id="64524"/>
    <lineage>
        <taxon>Eukaryota</taxon>
        <taxon>Fungi</taxon>
        <taxon>Fungi incertae sedis</taxon>
        <taxon>Mucoromycota</taxon>
        <taxon>Mortierellomycotina</taxon>
        <taxon>Mortierellomycetes</taxon>
        <taxon>Mortierellales</taxon>
        <taxon>Mortierellaceae</taxon>
        <taxon>Linnemannia</taxon>
    </lineage>
</organism>
<dbReference type="Proteomes" id="UP000707451">
    <property type="component" value="Unassembled WGS sequence"/>
</dbReference>
<dbReference type="EMBL" id="JAHRHY010000023">
    <property type="protein sequence ID" value="KAG9061555.1"/>
    <property type="molecule type" value="Genomic_DNA"/>
</dbReference>
<comment type="caution">
    <text evidence="2">The sequence shown here is derived from an EMBL/GenBank/DDBJ whole genome shotgun (WGS) entry which is preliminary data.</text>
</comment>
<protein>
    <submittedName>
        <fullName evidence="2">Uncharacterized protein</fullName>
    </submittedName>
</protein>
<evidence type="ECO:0000256" key="1">
    <source>
        <dbReference type="SAM" id="MobiDB-lite"/>
    </source>
</evidence>
<evidence type="ECO:0000313" key="2">
    <source>
        <dbReference type="EMBL" id="KAG9061555.1"/>
    </source>
</evidence>
<sequence length="314" mass="35589">MSLFKSTKNQSASAAASPAQTPRPSVDAQRPAAQTTKKMTIEQALDSVLHKTVQTMPSISTVIALKLSKLIRILLHSMPDGHVSTLLRVAYLSESSEPGHQQTVEATTKIIPYYSFVTSVGVKPSYRLPFTILLGVDAGFRDYLKRYGHTRRYLLECSVKDDLAYKSYDWRVQYPAGQELCRDLTWALSMDTERVKTLSVPLSDIARYLPLVSRFEVLADVTFLLDRNTRPAGDWQQSATLEQQEAWKMLQIERLQQLEAMILFTQEHRRRHPGVLATGRLKLKESAYEEDGPEEYQLRLLKSLPPLNKAEPVP</sequence>
<feature type="region of interest" description="Disordered" evidence="1">
    <location>
        <begin position="1"/>
        <end position="36"/>
    </location>
</feature>
<evidence type="ECO:0000313" key="3">
    <source>
        <dbReference type="Proteomes" id="UP000707451"/>
    </source>
</evidence>
<dbReference type="AlphaFoldDB" id="A0A9P8BMU3"/>